<organism evidence="2 4">
    <name type="scientific">Adineta steineri</name>
    <dbReference type="NCBI Taxonomy" id="433720"/>
    <lineage>
        <taxon>Eukaryota</taxon>
        <taxon>Metazoa</taxon>
        <taxon>Spiralia</taxon>
        <taxon>Gnathifera</taxon>
        <taxon>Rotifera</taxon>
        <taxon>Eurotatoria</taxon>
        <taxon>Bdelloidea</taxon>
        <taxon>Adinetida</taxon>
        <taxon>Adinetidae</taxon>
        <taxon>Adineta</taxon>
    </lineage>
</organism>
<name>A0A815UL74_9BILA</name>
<dbReference type="EMBL" id="CAJNOG010003038">
    <property type="protein sequence ID" value="CAF1524227.1"/>
    <property type="molecule type" value="Genomic_DNA"/>
</dbReference>
<dbReference type="AlphaFoldDB" id="A0A815UL74"/>
<feature type="compositionally biased region" description="Acidic residues" evidence="1">
    <location>
        <begin position="69"/>
        <end position="82"/>
    </location>
</feature>
<feature type="region of interest" description="Disordered" evidence="1">
    <location>
        <begin position="1"/>
        <end position="103"/>
    </location>
</feature>
<feature type="compositionally biased region" description="Polar residues" evidence="1">
    <location>
        <begin position="32"/>
        <end position="42"/>
    </location>
</feature>
<feature type="compositionally biased region" description="Polar residues" evidence="1">
    <location>
        <begin position="83"/>
        <end position="94"/>
    </location>
</feature>
<dbReference type="Proteomes" id="UP000663845">
    <property type="component" value="Unassembled WGS sequence"/>
</dbReference>
<comment type="caution">
    <text evidence="2">The sequence shown here is derived from an EMBL/GenBank/DDBJ whole genome shotgun (WGS) entry which is preliminary data.</text>
</comment>
<evidence type="ECO:0000256" key="1">
    <source>
        <dbReference type="SAM" id="MobiDB-lite"/>
    </source>
</evidence>
<feature type="compositionally biased region" description="Basic and acidic residues" evidence="1">
    <location>
        <begin position="44"/>
        <end position="56"/>
    </location>
</feature>
<sequence length="103" mass="11889">MSNENKHEQLTEKKQRTKGHGNRSLQRLKKQFLSNDMNNQANDMLKKIREASKSIHQDNQQIHYCGNNDDVDEEDEGEETDDSSTMSIESNNDMSILIHNQVG</sequence>
<dbReference type="Proteomes" id="UP000663844">
    <property type="component" value="Unassembled WGS sequence"/>
</dbReference>
<proteinExistence type="predicted"/>
<protein>
    <submittedName>
        <fullName evidence="2">Uncharacterized protein</fullName>
    </submittedName>
</protein>
<evidence type="ECO:0000313" key="3">
    <source>
        <dbReference type="EMBL" id="CAF4217327.1"/>
    </source>
</evidence>
<evidence type="ECO:0000313" key="2">
    <source>
        <dbReference type="EMBL" id="CAF1524227.1"/>
    </source>
</evidence>
<accession>A0A815UL74</accession>
<feature type="compositionally biased region" description="Basic and acidic residues" evidence="1">
    <location>
        <begin position="1"/>
        <end position="14"/>
    </location>
</feature>
<feature type="compositionally biased region" description="Basic residues" evidence="1">
    <location>
        <begin position="15"/>
        <end position="30"/>
    </location>
</feature>
<gene>
    <name evidence="2" type="ORF">JYZ213_LOCUS44750</name>
    <name evidence="3" type="ORF">OXD698_LOCUS41684</name>
</gene>
<dbReference type="EMBL" id="CAJOAZ010010229">
    <property type="protein sequence ID" value="CAF4217327.1"/>
    <property type="molecule type" value="Genomic_DNA"/>
</dbReference>
<evidence type="ECO:0000313" key="4">
    <source>
        <dbReference type="Proteomes" id="UP000663845"/>
    </source>
</evidence>
<reference evidence="2" key="1">
    <citation type="submission" date="2021-02" db="EMBL/GenBank/DDBJ databases">
        <authorList>
            <person name="Nowell W R."/>
        </authorList>
    </citation>
    <scope>NUCLEOTIDE SEQUENCE</scope>
</reference>